<feature type="region of interest" description="Disordered" evidence="1">
    <location>
        <begin position="46"/>
        <end position="70"/>
    </location>
</feature>
<dbReference type="Ensembl" id="ENSPSTT00000002834.1">
    <property type="protein sequence ID" value="ENSPSTP00000002696.1"/>
    <property type="gene ID" value="ENSPSTG00000002010.1"/>
</dbReference>
<dbReference type="Proteomes" id="UP000694428">
    <property type="component" value="Unplaced"/>
</dbReference>
<reference evidence="2" key="2">
    <citation type="submission" date="2025-09" db="UniProtKB">
        <authorList>
            <consortium name="Ensembl"/>
        </authorList>
    </citation>
    <scope>IDENTIFICATION</scope>
</reference>
<reference evidence="2" key="1">
    <citation type="submission" date="2025-08" db="UniProtKB">
        <authorList>
            <consortium name="Ensembl"/>
        </authorList>
    </citation>
    <scope>IDENTIFICATION</scope>
</reference>
<dbReference type="AlphaFoldDB" id="A0A8C9ELX9"/>
<evidence type="ECO:0000313" key="2">
    <source>
        <dbReference type="Ensembl" id="ENSPSTP00000002696.1"/>
    </source>
</evidence>
<organism evidence="2 3">
    <name type="scientific">Pavo cristatus</name>
    <name type="common">Indian peafowl</name>
    <name type="synonym">Blue peafowl</name>
    <dbReference type="NCBI Taxonomy" id="9049"/>
    <lineage>
        <taxon>Eukaryota</taxon>
        <taxon>Metazoa</taxon>
        <taxon>Chordata</taxon>
        <taxon>Craniata</taxon>
        <taxon>Vertebrata</taxon>
        <taxon>Euteleostomi</taxon>
        <taxon>Archelosauria</taxon>
        <taxon>Archosauria</taxon>
        <taxon>Dinosauria</taxon>
        <taxon>Saurischia</taxon>
        <taxon>Theropoda</taxon>
        <taxon>Coelurosauria</taxon>
        <taxon>Aves</taxon>
        <taxon>Neognathae</taxon>
        <taxon>Galloanserae</taxon>
        <taxon>Galliformes</taxon>
        <taxon>Phasianidae</taxon>
        <taxon>Phasianinae</taxon>
        <taxon>Pavo</taxon>
    </lineage>
</organism>
<evidence type="ECO:0000313" key="3">
    <source>
        <dbReference type="Proteomes" id="UP000694428"/>
    </source>
</evidence>
<sequence length="86" mass="9220">MAQYNSEGNVESHYSTSDSDRCYACSLCNVSAHLGKPHVKPGHCPGATAASQRVGGPQREGRGNLLPQPGVAFWPEFPHRPLGLPH</sequence>
<name>A0A8C9ELX9_PAVCR</name>
<evidence type="ECO:0000256" key="1">
    <source>
        <dbReference type="SAM" id="MobiDB-lite"/>
    </source>
</evidence>
<accession>A0A8C9ELX9</accession>
<protein>
    <submittedName>
        <fullName evidence="2">Uncharacterized protein</fullName>
    </submittedName>
</protein>
<proteinExistence type="predicted"/>
<keyword evidence="3" id="KW-1185">Reference proteome</keyword>